<evidence type="ECO:0000256" key="3">
    <source>
        <dbReference type="ARBA" id="ARBA00023004"/>
    </source>
</evidence>
<reference evidence="7" key="1">
    <citation type="submission" date="2020-05" db="EMBL/GenBank/DDBJ databases">
        <authorList>
            <person name="Chiriac C."/>
            <person name="Salcher M."/>
            <person name="Ghai R."/>
            <person name="Kavagutti S V."/>
        </authorList>
    </citation>
    <scope>NUCLEOTIDE SEQUENCE</scope>
</reference>
<organism evidence="7">
    <name type="scientific">freshwater metagenome</name>
    <dbReference type="NCBI Taxonomy" id="449393"/>
    <lineage>
        <taxon>unclassified sequences</taxon>
        <taxon>metagenomes</taxon>
        <taxon>ecological metagenomes</taxon>
    </lineage>
</organism>
<protein>
    <submittedName>
        <fullName evidence="7">Unannotated protein</fullName>
    </submittedName>
</protein>
<feature type="region of interest" description="Disordered" evidence="4">
    <location>
        <begin position="1"/>
        <end position="60"/>
    </location>
</feature>
<dbReference type="PROSITE" id="PS00559">
    <property type="entry name" value="MOLYBDOPTERIN_EUK"/>
    <property type="match status" value="1"/>
</dbReference>
<dbReference type="InterPro" id="IPR014756">
    <property type="entry name" value="Ig_E-set"/>
</dbReference>
<evidence type="ECO:0000256" key="1">
    <source>
        <dbReference type="ARBA" id="ARBA00022723"/>
    </source>
</evidence>
<dbReference type="SUPFAM" id="SSF56524">
    <property type="entry name" value="Oxidoreductase molybdopterin-binding domain"/>
    <property type="match status" value="1"/>
</dbReference>
<dbReference type="GO" id="GO:0020037">
    <property type="term" value="F:heme binding"/>
    <property type="evidence" value="ECO:0007669"/>
    <property type="project" value="TreeGrafter"/>
</dbReference>
<keyword evidence="2" id="KW-0560">Oxidoreductase</keyword>
<name>A0A6J7VNA1_9ZZZZ</name>
<dbReference type="InterPro" id="IPR000572">
    <property type="entry name" value="OxRdtase_Mopterin-bd_dom"/>
</dbReference>
<keyword evidence="3" id="KW-0408">Iron</keyword>
<dbReference type="GO" id="GO:0046872">
    <property type="term" value="F:metal ion binding"/>
    <property type="evidence" value="ECO:0007669"/>
    <property type="project" value="UniProtKB-KW"/>
</dbReference>
<feature type="domain" description="Oxidoreductase molybdopterin-binding" evidence="5">
    <location>
        <begin position="149"/>
        <end position="296"/>
    </location>
</feature>
<evidence type="ECO:0000256" key="2">
    <source>
        <dbReference type="ARBA" id="ARBA00023002"/>
    </source>
</evidence>
<dbReference type="Gene3D" id="2.60.40.650">
    <property type="match status" value="1"/>
</dbReference>
<keyword evidence="1" id="KW-0479">Metal-binding</keyword>
<dbReference type="Pfam" id="PF00174">
    <property type="entry name" value="Oxidored_molyb"/>
    <property type="match status" value="1"/>
</dbReference>
<dbReference type="InterPro" id="IPR022407">
    <property type="entry name" value="OxRdtase_Mopterin_BS"/>
</dbReference>
<evidence type="ECO:0000259" key="5">
    <source>
        <dbReference type="Pfam" id="PF00174"/>
    </source>
</evidence>
<dbReference type="AlphaFoldDB" id="A0A6J7VNA1"/>
<dbReference type="EMBL" id="CAEZVC010000101">
    <property type="protein sequence ID" value="CAB4630693.1"/>
    <property type="molecule type" value="Genomic_DNA"/>
</dbReference>
<sequence>MRERQTAAYRLVGRASAGGPVEALLPPDHREPSCTRLTSEMDEQQPDGPSPAPPRSNKRVVGTRRSFLRWTGIAAAGATVAAVGTKALASSGAKGTTGLGAAPGATLPSPASTLPAQTRSLSSVTDLEINGLTPLITANAEFFRIDTALSVPNVDLAAWRLKIKGKVRTPLSISYEELLAMEQVEAPVTLACVSNRVGDDLIGTAVWQGVELRTLLDRAGVDPAGEQVLGLSVDGFTAGFPTAAVYDGRSALVAIGMNGVPLPRENGFPARLIVEGLYGYVSSTKWLDSIQLTGWNEVNGYWIDQGWAKNGPIKLSSRIDVPQEETKPAEGIVTIAGVAWAPNSGVSRVDVQINGEWHKAELGDSISGGMWRQWFYDWDAPKGSHQIAVRCHSADGKVQTGEPTPRPIDGYTGWHKRTITVV</sequence>
<dbReference type="Gene3D" id="3.90.420.10">
    <property type="entry name" value="Oxidoreductase, molybdopterin-binding domain"/>
    <property type="match status" value="1"/>
</dbReference>
<dbReference type="GO" id="GO:0008482">
    <property type="term" value="F:sulfite oxidase activity"/>
    <property type="evidence" value="ECO:0007669"/>
    <property type="project" value="TreeGrafter"/>
</dbReference>
<gene>
    <name evidence="6" type="ORF">UFOPK1906_01437</name>
    <name evidence="7" type="ORF">UFOPK4371_01687</name>
</gene>
<evidence type="ECO:0000256" key="4">
    <source>
        <dbReference type="SAM" id="MobiDB-lite"/>
    </source>
</evidence>
<dbReference type="GO" id="GO:0043546">
    <property type="term" value="F:molybdopterin cofactor binding"/>
    <property type="evidence" value="ECO:0007669"/>
    <property type="project" value="InterPro"/>
</dbReference>
<dbReference type="PANTHER" id="PTHR19372:SF7">
    <property type="entry name" value="SULFITE OXIDASE, MITOCHONDRIAL"/>
    <property type="match status" value="1"/>
</dbReference>
<accession>A0A6J7VNA1</accession>
<evidence type="ECO:0000313" key="6">
    <source>
        <dbReference type="EMBL" id="CAB4630693.1"/>
    </source>
</evidence>
<dbReference type="GO" id="GO:0006790">
    <property type="term" value="P:sulfur compound metabolic process"/>
    <property type="evidence" value="ECO:0007669"/>
    <property type="project" value="TreeGrafter"/>
</dbReference>
<dbReference type="InterPro" id="IPR036374">
    <property type="entry name" value="OxRdtase_Mopterin-bd_sf"/>
</dbReference>
<evidence type="ECO:0000313" key="7">
    <source>
        <dbReference type="EMBL" id="CAB5078536.1"/>
    </source>
</evidence>
<dbReference type="SUPFAM" id="SSF81296">
    <property type="entry name" value="E set domains"/>
    <property type="match status" value="1"/>
</dbReference>
<dbReference type="PANTHER" id="PTHR19372">
    <property type="entry name" value="SULFITE REDUCTASE"/>
    <property type="match status" value="1"/>
</dbReference>
<proteinExistence type="predicted"/>
<dbReference type="EMBL" id="CAFBRD010000125">
    <property type="protein sequence ID" value="CAB5078536.1"/>
    <property type="molecule type" value="Genomic_DNA"/>
</dbReference>